<dbReference type="SUPFAM" id="SSF48371">
    <property type="entry name" value="ARM repeat"/>
    <property type="match status" value="1"/>
</dbReference>
<dbReference type="RefSeq" id="WP_179922828.1">
    <property type="nucleotide sequence ID" value="NZ_CP058909.1"/>
</dbReference>
<sequence length="338" mass="37388">MSLFETVKGIWKSDPASIREQAEDNPDIVISEIGTLEQALIQGDEDEQAIAADAIATGVLANTSVGETPDVFQVILQNVNSDDPDVRQPLVRALRRAAPVVGGDGKRQLLASSHTLARLLERDDQYTVQWVLPAVSRAVKEYPDPFLEHTDTIATGLDSDEDAIVTSAIETLATVAEQHYKPIKPHVPKLLEQTEGTRPYQEAEAMRTVALVAANAPSVIDEVDYVSALKTMHSRDEVIHQQFAVRAMGYLLSADPDRYHDNTLLPLVKHSLRHQNNHIQKDAAIACLRIIRNTDIDILSDPRIAQEIHYSIKQYDLRDQLMNIDTVTERVKDAAGGA</sequence>
<name>A0A7D5PES4_9EURY</name>
<protein>
    <recommendedName>
        <fullName evidence="3">HEAT repeat domain-containing protein</fullName>
    </recommendedName>
</protein>
<dbReference type="AlphaFoldDB" id="A0A7D5PES4"/>
<evidence type="ECO:0008006" key="3">
    <source>
        <dbReference type="Google" id="ProtNLM"/>
    </source>
</evidence>
<keyword evidence="2" id="KW-1185">Reference proteome</keyword>
<dbReference type="GeneID" id="56083395"/>
<dbReference type="Proteomes" id="UP000509346">
    <property type="component" value="Chromosome"/>
</dbReference>
<dbReference type="InterPro" id="IPR016024">
    <property type="entry name" value="ARM-type_fold"/>
</dbReference>
<accession>A0A7D5PES4</accession>
<reference evidence="1 2" key="1">
    <citation type="submission" date="2020-07" db="EMBL/GenBank/DDBJ databases">
        <title>Halosimplex litoreum sp. nov. and Halosimplex rubrum sp. nov., isolated from different salt environments.</title>
        <authorList>
            <person name="Cui H."/>
        </authorList>
    </citation>
    <scope>NUCLEOTIDE SEQUENCE [LARGE SCALE GENOMIC DNA]</scope>
    <source>
        <strain evidence="1 2">R2</strain>
    </source>
</reference>
<organism evidence="1 2">
    <name type="scientific">Halosimplex pelagicum</name>
    <dbReference type="NCBI Taxonomy" id="869886"/>
    <lineage>
        <taxon>Archaea</taxon>
        <taxon>Methanobacteriati</taxon>
        <taxon>Methanobacteriota</taxon>
        <taxon>Stenosarchaea group</taxon>
        <taxon>Halobacteria</taxon>
        <taxon>Halobacteriales</taxon>
        <taxon>Haloarculaceae</taxon>
        <taxon>Halosimplex</taxon>
    </lineage>
</organism>
<dbReference type="KEGG" id="hpel:HZS54_12360"/>
<proteinExistence type="predicted"/>
<evidence type="ECO:0000313" key="2">
    <source>
        <dbReference type="Proteomes" id="UP000509346"/>
    </source>
</evidence>
<evidence type="ECO:0000313" key="1">
    <source>
        <dbReference type="EMBL" id="QLH82360.1"/>
    </source>
</evidence>
<dbReference type="EMBL" id="CP058909">
    <property type="protein sequence ID" value="QLH82360.1"/>
    <property type="molecule type" value="Genomic_DNA"/>
</dbReference>
<gene>
    <name evidence="1" type="ORF">HZS54_12360</name>
</gene>
<dbReference type="Gene3D" id="1.25.10.10">
    <property type="entry name" value="Leucine-rich Repeat Variant"/>
    <property type="match status" value="1"/>
</dbReference>
<dbReference type="InterPro" id="IPR011989">
    <property type="entry name" value="ARM-like"/>
</dbReference>